<evidence type="ECO:0000313" key="8">
    <source>
        <dbReference type="EMBL" id="MCC2242523.1"/>
    </source>
</evidence>
<evidence type="ECO:0000256" key="5">
    <source>
        <dbReference type="ARBA" id="ARBA00022989"/>
    </source>
</evidence>
<comment type="subcellular location">
    <subcellularLocation>
        <location evidence="1">Cell membrane</location>
        <topology evidence="1">Multi-pass membrane protein</topology>
    </subcellularLocation>
</comment>
<organism evidence="8 9">
    <name type="scientific">Roseburia amylophila</name>
    <dbReference type="NCBI Taxonomy" id="2981794"/>
    <lineage>
        <taxon>Bacteria</taxon>
        <taxon>Bacillati</taxon>
        <taxon>Bacillota</taxon>
        <taxon>Clostridia</taxon>
        <taxon>Lachnospirales</taxon>
        <taxon>Lachnospiraceae</taxon>
        <taxon>Roseburia</taxon>
    </lineage>
</organism>
<keyword evidence="6 7" id="KW-0472">Membrane</keyword>
<protein>
    <submittedName>
        <fullName evidence="8">Type IV secretory system conjugative DNA transfer family protein</fullName>
    </submittedName>
</protein>
<dbReference type="GO" id="GO:0005886">
    <property type="term" value="C:plasma membrane"/>
    <property type="evidence" value="ECO:0007669"/>
    <property type="project" value="UniProtKB-SubCell"/>
</dbReference>
<dbReference type="NCBIfam" id="NF045973">
    <property type="entry name" value="conju_CD1115"/>
    <property type="match status" value="1"/>
</dbReference>
<comment type="similarity">
    <text evidence="2">Belongs to the VirD4/TraG family.</text>
</comment>
<dbReference type="SUPFAM" id="SSF52540">
    <property type="entry name" value="P-loop containing nucleoside triphosphate hydrolases"/>
    <property type="match status" value="1"/>
</dbReference>
<feature type="transmembrane region" description="Helical" evidence="7">
    <location>
        <begin position="67"/>
        <end position="87"/>
    </location>
</feature>
<evidence type="ECO:0000313" key="9">
    <source>
        <dbReference type="Proteomes" id="UP001198893"/>
    </source>
</evidence>
<dbReference type="RefSeq" id="WP_227710279.1">
    <property type="nucleotide sequence ID" value="NZ_JAJEQW010000010.1"/>
</dbReference>
<gene>
    <name evidence="8" type="ORF">LKD47_09470</name>
</gene>
<dbReference type="AlphaFoldDB" id="A0AAW4WCL7"/>
<feature type="transmembrane region" description="Helical" evidence="7">
    <location>
        <begin position="15"/>
        <end position="36"/>
    </location>
</feature>
<evidence type="ECO:0000256" key="4">
    <source>
        <dbReference type="ARBA" id="ARBA00022692"/>
    </source>
</evidence>
<name>A0AAW4WCL7_9FIRM</name>
<dbReference type="Pfam" id="PF02534">
    <property type="entry name" value="T4SS-DNA_transf"/>
    <property type="match status" value="1"/>
</dbReference>
<proteinExistence type="inferred from homology"/>
<sequence>MASYGTRYIKKKTPYGLYFALLVIFLIVGYFVSGLYNIPNVKLNNLQDSLLYCFMHPLSNWNEKTPAVMGAFFMLWFMLLSYFMYYYRNFQSEMEHGDANWVEPEVITKELSDKEEICNRILSESLRISCRGGISNNNMMVIGSSGAFKTTSIMHQNLLQGYGSKAVLDVKGDTQRKLGNKFLQMDYKISSLNFKEPDKSDRYNPFQYVEKEEDILRIRDAIHEVCRPQKEASCADPFWDDAVKLYAQALYEYVWLKGRENGKVGTMNDVMELCHMESRRYVDEDGNERSHLQDKMDELAAKYGDGYPPVRDYRKLKEGAPDTVNSVILMLNGMFSICETAEVKRIFSGNDIDIREIGTGVGGNPKKPVMLFLVIPDNIQVYNWIVSVFYTQMFDILIRLADNEVHGPLPVPVEVWMDEFYAGARPANTDVLLGVVRSRNISMIPMLQSIAQLQTLYKDNKWQTMLDNIATVVYLGSGPTADSTHKWISDLLSTSTVDSRSDNVHLGFNGNSGLDFRRSEIKLMTPEQVKRMPATECIVFIESRPPVYDRKAIPFDLPMYDFVATDFLKTRYSEALGLGEYEHPVHTVYDPIHFRYITVEPEKRLQVVTKQEDIESFQEAAKNDPRILTCNIDETELLYLNWNRRKCSVEEVQQIFMQTIEAEKRKMEDLKGLSVLQDVDGEEIIFPKLVEEKSDKTGWNMDCSLREILAEHWNDLSQIEQEEICIDLASDLNETQIKEILRLPVDEMEVRRRAYILMNKDNKKQATG</sequence>
<evidence type="ECO:0000256" key="2">
    <source>
        <dbReference type="ARBA" id="ARBA00008806"/>
    </source>
</evidence>
<accession>A0AAW4WCL7</accession>
<keyword evidence="3" id="KW-1003">Cell membrane</keyword>
<evidence type="ECO:0000256" key="3">
    <source>
        <dbReference type="ARBA" id="ARBA00022475"/>
    </source>
</evidence>
<evidence type="ECO:0000256" key="7">
    <source>
        <dbReference type="SAM" id="Phobius"/>
    </source>
</evidence>
<keyword evidence="4 7" id="KW-0812">Transmembrane</keyword>
<dbReference type="PANTHER" id="PTHR37937">
    <property type="entry name" value="CONJUGATIVE TRANSFER: DNA TRANSPORT"/>
    <property type="match status" value="1"/>
</dbReference>
<evidence type="ECO:0000256" key="1">
    <source>
        <dbReference type="ARBA" id="ARBA00004651"/>
    </source>
</evidence>
<keyword evidence="5 7" id="KW-1133">Transmembrane helix</keyword>
<dbReference type="Gene3D" id="3.40.50.300">
    <property type="entry name" value="P-loop containing nucleotide triphosphate hydrolases"/>
    <property type="match status" value="1"/>
</dbReference>
<dbReference type="InterPro" id="IPR003688">
    <property type="entry name" value="TraG/VirD4"/>
</dbReference>
<dbReference type="InterPro" id="IPR051539">
    <property type="entry name" value="T4SS-coupling_protein"/>
</dbReference>
<evidence type="ECO:0000256" key="6">
    <source>
        <dbReference type="ARBA" id="ARBA00023136"/>
    </source>
</evidence>
<dbReference type="CDD" id="cd01127">
    <property type="entry name" value="TrwB_TraG_TraD_VirD4"/>
    <property type="match status" value="1"/>
</dbReference>
<dbReference type="EMBL" id="JAJEQW010000010">
    <property type="protein sequence ID" value="MCC2242523.1"/>
    <property type="molecule type" value="Genomic_DNA"/>
</dbReference>
<comment type="caution">
    <text evidence="8">The sequence shown here is derived from an EMBL/GenBank/DDBJ whole genome shotgun (WGS) entry which is preliminary data.</text>
</comment>
<dbReference type="InterPro" id="IPR027417">
    <property type="entry name" value="P-loop_NTPase"/>
</dbReference>
<dbReference type="Proteomes" id="UP001198893">
    <property type="component" value="Unassembled WGS sequence"/>
</dbReference>
<dbReference type="PANTHER" id="PTHR37937:SF1">
    <property type="entry name" value="CONJUGATIVE TRANSFER: DNA TRANSPORT"/>
    <property type="match status" value="1"/>
</dbReference>
<reference evidence="8" key="1">
    <citation type="submission" date="2021-10" db="EMBL/GenBank/DDBJ databases">
        <title>Anaerobic single-cell dispensing facilitates the cultivation of human gut bacteria.</title>
        <authorList>
            <person name="Afrizal A."/>
        </authorList>
    </citation>
    <scope>NUCLEOTIDE SEQUENCE</scope>
    <source>
        <strain evidence="8">CLA-AA-H204</strain>
    </source>
</reference>